<evidence type="ECO:0000313" key="10">
    <source>
        <dbReference type="EMBL" id="MEM5947183.1"/>
    </source>
</evidence>
<feature type="domain" description="MacB-like periplasmic core" evidence="9">
    <location>
        <begin position="18"/>
        <end position="239"/>
    </location>
</feature>
<gene>
    <name evidence="10" type="ORF">WKV44_01375</name>
</gene>
<evidence type="ECO:0000313" key="11">
    <source>
        <dbReference type="Proteomes" id="UP001466331"/>
    </source>
</evidence>
<dbReference type="RefSeq" id="WP_420068634.1">
    <property type="nucleotide sequence ID" value="NZ_JBCHKQ010000001.1"/>
</dbReference>
<organism evidence="10 11">
    <name type="scientific">Rarispira pelagica</name>
    <dbReference type="NCBI Taxonomy" id="3141764"/>
    <lineage>
        <taxon>Bacteria</taxon>
        <taxon>Pseudomonadati</taxon>
        <taxon>Spirochaetota</taxon>
        <taxon>Spirochaetia</taxon>
        <taxon>Winmispirales</taxon>
        <taxon>Winmispiraceae</taxon>
        <taxon>Rarispira</taxon>
    </lineage>
</organism>
<evidence type="ECO:0000259" key="8">
    <source>
        <dbReference type="Pfam" id="PF02687"/>
    </source>
</evidence>
<dbReference type="PANTHER" id="PTHR30489:SF0">
    <property type="entry name" value="LIPOPROTEIN-RELEASING SYSTEM TRANSMEMBRANE PROTEIN LOLE"/>
    <property type="match status" value="1"/>
</dbReference>
<dbReference type="Proteomes" id="UP001466331">
    <property type="component" value="Unassembled WGS sequence"/>
</dbReference>
<dbReference type="InterPro" id="IPR051447">
    <property type="entry name" value="Lipoprotein-release_system"/>
</dbReference>
<evidence type="ECO:0000256" key="4">
    <source>
        <dbReference type="ARBA" id="ARBA00022692"/>
    </source>
</evidence>
<evidence type="ECO:0000256" key="3">
    <source>
        <dbReference type="ARBA" id="ARBA00022475"/>
    </source>
</evidence>
<evidence type="ECO:0000259" key="9">
    <source>
        <dbReference type="Pfam" id="PF12704"/>
    </source>
</evidence>
<evidence type="ECO:0000256" key="1">
    <source>
        <dbReference type="ARBA" id="ARBA00004651"/>
    </source>
</evidence>
<protein>
    <submittedName>
        <fullName evidence="10">FtsX-like permease family protein</fullName>
    </submittedName>
</protein>
<keyword evidence="3" id="KW-1003">Cell membrane</keyword>
<feature type="transmembrane region" description="Helical" evidence="7">
    <location>
        <begin position="369"/>
        <end position="390"/>
    </location>
</feature>
<comment type="subcellular location">
    <subcellularLocation>
        <location evidence="1">Cell membrane</location>
        <topology evidence="1">Multi-pass membrane protein</topology>
    </subcellularLocation>
</comment>
<accession>A0ABU9U945</accession>
<evidence type="ECO:0000256" key="2">
    <source>
        <dbReference type="ARBA" id="ARBA00005236"/>
    </source>
</evidence>
<dbReference type="Pfam" id="PF12704">
    <property type="entry name" value="MacB_PCD"/>
    <property type="match status" value="1"/>
</dbReference>
<proteinExistence type="inferred from homology"/>
<keyword evidence="5 7" id="KW-1133">Transmembrane helix</keyword>
<keyword evidence="6 7" id="KW-0472">Membrane</keyword>
<evidence type="ECO:0000256" key="6">
    <source>
        <dbReference type="ARBA" id="ARBA00023136"/>
    </source>
</evidence>
<sequence>MYTLWLGFRNTVRNKRRSILIMIALIISYVVLVFGIGWVRGYFSTIFKNINDFDTAHIQVYHPDYLKDKPRIPMEYAVQNYAQLRKKLASLDSVAEVSGRIDIPASISYKGKKLYTILRAIDPGYEQNITRIKKVITDGKYFDSQAGLILGKGLAKKLGVSVGDMIILTIRNKYRVDDIMPLRLLGTFEFGYPAMDDNMVYADIETIQQLTGLDNAVINLVIRKKENISQEKALAEIQKSIADTPYRAYPWQDFAKALVQAVKTDSGSFVVFAIILFILTAANIVNAFSMSVQERIKELATLRAIGMKQGTLKNMILAESSALALLSSATGFILSLGIVWYISTKGINIAKYLPENMPMPFGRRFYGDYRWYDFISSAAVVIIISILGSISPARRAAKLIIADAMRETR</sequence>
<dbReference type="EMBL" id="JBCHKQ010000001">
    <property type="protein sequence ID" value="MEM5947183.1"/>
    <property type="molecule type" value="Genomic_DNA"/>
</dbReference>
<dbReference type="Pfam" id="PF02687">
    <property type="entry name" value="FtsX"/>
    <property type="match status" value="1"/>
</dbReference>
<comment type="similarity">
    <text evidence="2">Belongs to the ABC-4 integral membrane protein family. LolC/E subfamily.</text>
</comment>
<name>A0ABU9U945_9SPIR</name>
<reference evidence="10 11" key="1">
    <citation type="submission" date="2024-03" db="EMBL/GenBank/DDBJ databases">
        <title>Ignisphaera cupida sp. nov., a hyperthermophilic hydrolytic archaeon from a hot spring of Kamchatka, and proposal of Ignisphaeraceae fam. nov.</title>
        <authorList>
            <person name="Podosokorskaya O.A."/>
            <person name="Elcheninov A.G."/>
            <person name="Maltseva A.I."/>
            <person name="Zayulina K.S."/>
            <person name="Novikov A."/>
            <person name="Merkel A.Y."/>
        </authorList>
    </citation>
    <scope>NUCLEOTIDE SEQUENCE [LARGE SCALE GENOMIC DNA]</scope>
    <source>
        <strain evidence="10 11">38H-sp</strain>
    </source>
</reference>
<dbReference type="InterPro" id="IPR003838">
    <property type="entry name" value="ABC3_permease_C"/>
</dbReference>
<keyword evidence="4 7" id="KW-0812">Transmembrane</keyword>
<feature type="domain" description="ABC3 transporter permease C-terminal" evidence="8">
    <location>
        <begin position="271"/>
        <end position="398"/>
    </location>
</feature>
<feature type="transmembrane region" description="Helical" evidence="7">
    <location>
        <begin position="20"/>
        <end position="39"/>
    </location>
</feature>
<feature type="transmembrane region" description="Helical" evidence="7">
    <location>
        <begin position="269"/>
        <end position="288"/>
    </location>
</feature>
<feature type="transmembrane region" description="Helical" evidence="7">
    <location>
        <begin position="322"/>
        <end position="343"/>
    </location>
</feature>
<dbReference type="InterPro" id="IPR025857">
    <property type="entry name" value="MacB_PCD"/>
</dbReference>
<keyword evidence="11" id="KW-1185">Reference proteome</keyword>
<comment type="caution">
    <text evidence="10">The sequence shown here is derived from an EMBL/GenBank/DDBJ whole genome shotgun (WGS) entry which is preliminary data.</text>
</comment>
<evidence type="ECO:0000256" key="7">
    <source>
        <dbReference type="SAM" id="Phobius"/>
    </source>
</evidence>
<dbReference type="PANTHER" id="PTHR30489">
    <property type="entry name" value="LIPOPROTEIN-RELEASING SYSTEM TRANSMEMBRANE PROTEIN LOLE"/>
    <property type="match status" value="1"/>
</dbReference>
<evidence type="ECO:0000256" key="5">
    <source>
        <dbReference type="ARBA" id="ARBA00022989"/>
    </source>
</evidence>